<dbReference type="PANTHER" id="PTHR11439:SF467">
    <property type="entry name" value="INTEGRASE CATALYTIC DOMAIN-CONTAINING PROTEIN"/>
    <property type="match status" value="1"/>
</dbReference>
<proteinExistence type="predicted"/>
<dbReference type="Pfam" id="PF07727">
    <property type="entry name" value="RVT_2"/>
    <property type="match status" value="1"/>
</dbReference>
<dbReference type="EMBL" id="PDCK01000043">
    <property type="protein sequence ID" value="PRQ35129.1"/>
    <property type="molecule type" value="Genomic_DNA"/>
</dbReference>
<feature type="compositionally biased region" description="Pro residues" evidence="1">
    <location>
        <begin position="128"/>
        <end position="150"/>
    </location>
</feature>
<dbReference type="SUPFAM" id="SSF56672">
    <property type="entry name" value="DNA/RNA polymerases"/>
    <property type="match status" value="1"/>
</dbReference>
<reference evidence="4 5" key="1">
    <citation type="journal article" date="2018" name="Nat. Genet.">
        <title>The Rosa genome provides new insights in the design of modern roses.</title>
        <authorList>
            <person name="Bendahmane M."/>
        </authorList>
    </citation>
    <scope>NUCLEOTIDE SEQUENCE [LARGE SCALE GENOMIC DNA]</scope>
    <source>
        <strain evidence="5">cv. Old Blush</strain>
    </source>
</reference>
<keyword evidence="4" id="KW-0548">Nucleotidyltransferase</keyword>
<dbReference type="AlphaFoldDB" id="A0A2P6QLT4"/>
<feature type="region of interest" description="Disordered" evidence="1">
    <location>
        <begin position="119"/>
        <end position="162"/>
    </location>
</feature>
<evidence type="ECO:0000313" key="5">
    <source>
        <dbReference type="Proteomes" id="UP000238479"/>
    </source>
</evidence>
<dbReference type="GO" id="GO:0003964">
    <property type="term" value="F:RNA-directed DNA polymerase activity"/>
    <property type="evidence" value="ECO:0007669"/>
    <property type="project" value="UniProtKB-KW"/>
</dbReference>
<protein>
    <submittedName>
        <fullName evidence="4">Putative RNA-directed DNA polymerase</fullName>
        <ecNumber evidence="4">2.7.7.49</ecNumber>
    </submittedName>
</protein>
<dbReference type="EC" id="2.7.7.49" evidence="4"/>
<evidence type="ECO:0000313" key="4">
    <source>
        <dbReference type="EMBL" id="PRQ35129.1"/>
    </source>
</evidence>
<evidence type="ECO:0000259" key="2">
    <source>
        <dbReference type="Pfam" id="PF07727"/>
    </source>
</evidence>
<keyword evidence="4" id="KW-0808">Transferase</keyword>
<keyword evidence="4" id="KW-0695">RNA-directed DNA polymerase</keyword>
<feature type="domain" description="Retroviral polymerase SH3-like" evidence="3">
    <location>
        <begin position="8"/>
        <end position="69"/>
    </location>
</feature>
<dbReference type="PANTHER" id="PTHR11439">
    <property type="entry name" value="GAG-POL-RELATED RETROTRANSPOSON"/>
    <property type="match status" value="1"/>
</dbReference>
<comment type="caution">
    <text evidence="4">The sequence shown here is derived from an EMBL/GenBank/DDBJ whole genome shotgun (WGS) entry which is preliminary data.</text>
</comment>
<gene>
    <name evidence="4" type="ORF">RchiOBHm_Chr5g0076641</name>
</gene>
<dbReference type="InterPro" id="IPR043502">
    <property type="entry name" value="DNA/RNA_pol_sf"/>
</dbReference>
<name>A0A2P6QLT4_ROSCH</name>
<sequence length="718" mass="82292">MHLHVWGCKAEAKPYDPQLKKLDSRTISGYFIGYPDKSKGFRFYCPNYHLRIIETRNAKFIEDTEATQREDMSDFLLEEEEAVARTLSENNQQNFVLPAPFPITTKIDNFEEIPEHAENPPQVQIPEPVIPQNPPPNQQPPEHPQPPIQPQMPIQPLRQSQRVRRPAISSDYVLYLQETDFDIGEEDDPLSFKQAVESVHAKKWQEAMEAELQSMYENEVWELVEPPPGIKTIGCKWVYKTKKNLDGSIERHKARLAAKGFTQREGIDYNETFSPVSTKDSFRIIMALVAHFNMELHQMDVKTAFLNGELYEDIYMRQPEGFIDEGSEHLVCKLKKSIYGLKQASRQWYLKFDSVMVSHGFVENPLDECVYLKISGSKFIFLVLYVDDILLANSDLSLLHQTKDFLSRNFEMKDLGEASYVLGIEICRDRKKGLLGLSQKNYIDKVLKRFKMDKCAPGDAPMTKGDLLHKDQCPRNNLEQESMKDKPYASLVGSLMYAQVCTRPDIAYSVGMLGRFQTNPGHAHWVAGKKVLRYLQGTRDHLLVYKRIENQELEVIGYSDADYIGKNKSKTQKKSTSGFVFMLAGGAISWKSVKQTCVTTSTMHAEFIALYEATIHAVWLRNFIKAIRVVDSIHRPLQIYCDNSAAVFFSKNNKRSSKTKFVDPKHLLVREKVKHDEIVVDHISGDNMLADPFTKPLAIGVFKEHVMNMGLIQSFDMA</sequence>
<dbReference type="Proteomes" id="UP000238479">
    <property type="component" value="Chromosome 5"/>
</dbReference>
<accession>A0A2P6QLT4</accession>
<dbReference type="CDD" id="cd09272">
    <property type="entry name" value="RNase_HI_RT_Ty1"/>
    <property type="match status" value="1"/>
</dbReference>
<dbReference type="InterPro" id="IPR057670">
    <property type="entry name" value="SH3_retrovirus"/>
</dbReference>
<feature type="domain" description="Reverse transcriptase Ty1/copia-type" evidence="2">
    <location>
        <begin position="218"/>
        <end position="463"/>
    </location>
</feature>
<dbReference type="OMA" id="YENEVWE"/>
<dbReference type="Gramene" id="PRQ35129">
    <property type="protein sequence ID" value="PRQ35129"/>
    <property type="gene ID" value="RchiOBHm_Chr5g0076641"/>
</dbReference>
<evidence type="ECO:0000259" key="3">
    <source>
        <dbReference type="Pfam" id="PF25597"/>
    </source>
</evidence>
<evidence type="ECO:0000256" key="1">
    <source>
        <dbReference type="SAM" id="MobiDB-lite"/>
    </source>
</evidence>
<organism evidence="4 5">
    <name type="scientific">Rosa chinensis</name>
    <name type="common">China rose</name>
    <dbReference type="NCBI Taxonomy" id="74649"/>
    <lineage>
        <taxon>Eukaryota</taxon>
        <taxon>Viridiplantae</taxon>
        <taxon>Streptophyta</taxon>
        <taxon>Embryophyta</taxon>
        <taxon>Tracheophyta</taxon>
        <taxon>Spermatophyta</taxon>
        <taxon>Magnoliopsida</taxon>
        <taxon>eudicotyledons</taxon>
        <taxon>Gunneridae</taxon>
        <taxon>Pentapetalae</taxon>
        <taxon>rosids</taxon>
        <taxon>fabids</taxon>
        <taxon>Rosales</taxon>
        <taxon>Rosaceae</taxon>
        <taxon>Rosoideae</taxon>
        <taxon>Rosoideae incertae sedis</taxon>
        <taxon>Rosa</taxon>
    </lineage>
</organism>
<dbReference type="InterPro" id="IPR013103">
    <property type="entry name" value="RVT_2"/>
</dbReference>
<keyword evidence="5" id="KW-1185">Reference proteome</keyword>
<dbReference type="Pfam" id="PF25597">
    <property type="entry name" value="SH3_retrovirus"/>
    <property type="match status" value="1"/>
</dbReference>
<dbReference type="STRING" id="74649.A0A2P6QLT4"/>